<dbReference type="InterPro" id="IPR052526">
    <property type="entry name" value="HTH-type_Bedaq_tolerance"/>
</dbReference>
<dbReference type="InterPro" id="IPR036388">
    <property type="entry name" value="WH-like_DNA-bd_sf"/>
</dbReference>
<dbReference type="InterPro" id="IPR000835">
    <property type="entry name" value="HTH_MarR-typ"/>
</dbReference>
<accession>A0A1H8TZN1</accession>
<name>A0A1H8TZN1_9ACTN</name>
<sequence length="192" mass="20396">MTPTDGGGAPPQPPVPPSSAVARLRLIIARLYRQMAQASGDDLNLTYAQLSALARVQEYGPLRLGELAAREQVAAPTLTRTLRPLSAAGLLAKEADPSDGRSLLVSVTAEGAELLTTIRRERSELLARRMSRLTAEQTATLMAALPVLELLLTEPEPRRAPTPGEEHAGREPEPGPAAGTEPADRTERSGGR</sequence>
<proteinExistence type="predicted"/>
<feature type="compositionally biased region" description="Basic and acidic residues" evidence="1">
    <location>
        <begin position="155"/>
        <end position="173"/>
    </location>
</feature>
<dbReference type="SMART" id="SM00347">
    <property type="entry name" value="HTH_MARR"/>
    <property type="match status" value="1"/>
</dbReference>
<dbReference type="Gene3D" id="1.10.10.10">
    <property type="entry name" value="Winged helix-like DNA-binding domain superfamily/Winged helix DNA-binding domain"/>
    <property type="match status" value="1"/>
</dbReference>
<dbReference type="GO" id="GO:0003677">
    <property type="term" value="F:DNA binding"/>
    <property type="evidence" value="ECO:0007669"/>
    <property type="project" value="UniProtKB-KW"/>
</dbReference>
<dbReference type="GO" id="GO:0003700">
    <property type="term" value="F:DNA-binding transcription factor activity"/>
    <property type="evidence" value="ECO:0007669"/>
    <property type="project" value="InterPro"/>
</dbReference>
<feature type="region of interest" description="Disordered" evidence="1">
    <location>
        <begin position="152"/>
        <end position="192"/>
    </location>
</feature>
<gene>
    <name evidence="3" type="ORF">SAMN05216267_106116</name>
</gene>
<dbReference type="SUPFAM" id="SSF46785">
    <property type="entry name" value="Winged helix' DNA-binding domain"/>
    <property type="match status" value="1"/>
</dbReference>
<dbReference type="OrthoDB" id="4311144at2"/>
<evidence type="ECO:0000313" key="3">
    <source>
        <dbReference type="EMBL" id="SEO96256.1"/>
    </source>
</evidence>
<organism evidence="3 4">
    <name type="scientific">Actinacidiphila rubida</name>
    <dbReference type="NCBI Taxonomy" id="310780"/>
    <lineage>
        <taxon>Bacteria</taxon>
        <taxon>Bacillati</taxon>
        <taxon>Actinomycetota</taxon>
        <taxon>Actinomycetes</taxon>
        <taxon>Kitasatosporales</taxon>
        <taxon>Streptomycetaceae</taxon>
        <taxon>Actinacidiphila</taxon>
    </lineage>
</organism>
<dbReference type="RefSeq" id="WP_075018256.1">
    <property type="nucleotide sequence ID" value="NZ_FODD01000061.1"/>
</dbReference>
<dbReference type="Pfam" id="PF01047">
    <property type="entry name" value="MarR"/>
    <property type="match status" value="1"/>
</dbReference>
<dbReference type="AlphaFoldDB" id="A0A1H8TZN1"/>
<reference evidence="3 4" key="1">
    <citation type="submission" date="2016-10" db="EMBL/GenBank/DDBJ databases">
        <authorList>
            <person name="de Groot N.N."/>
        </authorList>
    </citation>
    <scope>NUCLEOTIDE SEQUENCE [LARGE SCALE GENOMIC DNA]</scope>
    <source>
        <strain evidence="3 4">CGMCC 4.2026</strain>
    </source>
</reference>
<dbReference type="PROSITE" id="PS50995">
    <property type="entry name" value="HTH_MARR_2"/>
    <property type="match status" value="1"/>
</dbReference>
<keyword evidence="4" id="KW-1185">Reference proteome</keyword>
<dbReference type="InterPro" id="IPR036390">
    <property type="entry name" value="WH_DNA-bd_sf"/>
</dbReference>
<dbReference type="EMBL" id="FODD01000061">
    <property type="protein sequence ID" value="SEO96256.1"/>
    <property type="molecule type" value="Genomic_DNA"/>
</dbReference>
<evidence type="ECO:0000259" key="2">
    <source>
        <dbReference type="PROSITE" id="PS50995"/>
    </source>
</evidence>
<dbReference type="PANTHER" id="PTHR39515:SF2">
    <property type="entry name" value="HTH-TYPE TRANSCRIPTIONAL REGULATOR RV0880"/>
    <property type="match status" value="1"/>
</dbReference>
<dbReference type="Proteomes" id="UP000181951">
    <property type="component" value="Unassembled WGS sequence"/>
</dbReference>
<dbReference type="PANTHER" id="PTHR39515">
    <property type="entry name" value="CONSERVED PROTEIN"/>
    <property type="match status" value="1"/>
</dbReference>
<evidence type="ECO:0000256" key="1">
    <source>
        <dbReference type="SAM" id="MobiDB-lite"/>
    </source>
</evidence>
<protein>
    <submittedName>
        <fullName evidence="3">DNA-binding transcriptional regulator, MarR family</fullName>
    </submittedName>
</protein>
<feature type="domain" description="HTH marR-type" evidence="2">
    <location>
        <begin position="18"/>
        <end position="150"/>
    </location>
</feature>
<keyword evidence="3" id="KW-0238">DNA-binding</keyword>
<feature type="compositionally biased region" description="Basic and acidic residues" evidence="1">
    <location>
        <begin position="182"/>
        <end position="192"/>
    </location>
</feature>
<dbReference type="STRING" id="310780.SAMN05216267_106116"/>
<evidence type="ECO:0000313" key="4">
    <source>
        <dbReference type="Proteomes" id="UP000181951"/>
    </source>
</evidence>